<dbReference type="EMBL" id="JAIKTU010000001">
    <property type="protein sequence ID" value="MBY0753979.1"/>
    <property type="molecule type" value="Genomic_DNA"/>
</dbReference>
<gene>
    <name evidence="1" type="ORF">K5V21_00785</name>
</gene>
<dbReference type="Gene3D" id="3.40.50.150">
    <property type="entry name" value="Vaccinia Virus protein VP39"/>
    <property type="match status" value="1"/>
</dbReference>
<keyword evidence="2" id="KW-1185">Reference proteome</keyword>
<dbReference type="Proteomes" id="UP001299068">
    <property type="component" value="Unassembled WGS sequence"/>
</dbReference>
<proteinExistence type="predicted"/>
<accession>A0ABS7KTC4</accession>
<protein>
    <recommendedName>
        <fullName evidence="3">Spermidine synthase</fullName>
    </recommendedName>
</protein>
<dbReference type="SUPFAM" id="SSF53335">
    <property type="entry name" value="S-adenosyl-L-methionine-dependent methyltransferases"/>
    <property type="match status" value="1"/>
</dbReference>
<dbReference type="RefSeq" id="WP_221858340.1">
    <property type="nucleotide sequence ID" value="NZ_JAIKTU010000001.1"/>
</dbReference>
<organism evidence="1 2">
    <name type="scientific">Clostridium sardiniense</name>
    <name type="common">Clostridium absonum</name>
    <dbReference type="NCBI Taxonomy" id="29369"/>
    <lineage>
        <taxon>Bacteria</taxon>
        <taxon>Bacillati</taxon>
        <taxon>Bacillota</taxon>
        <taxon>Clostridia</taxon>
        <taxon>Eubacteriales</taxon>
        <taxon>Clostridiaceae</taxon>
        <taxon>Clostridium</taxon>
    </lineage>
</organism>
<name>A0ABS7KTC4_CLOSR</name>
<evidence type="ECO:0000313" key="1">
    <source>
        <dbReference type="EMBL" id="MBY0753979.1"/>
    </source>
</evidence>
<evidence type="ECO:0000313" key="2">
    <source>
        <dbReference type="Proteomes" id="UP001299068"/>
    </source>
</evidence>
<reference evidence="1 2" key="1">
    <citation type="journal article" date="2021" name="Cell Host Microbe">
        <title>in vivo commensal control of Clostridioides difficile virulence.</title>
        <authorList>
            <person name="Girinathan B.P."/>
            <person name="Dibenedetto N."/>
            <person name="Worley J.N."/>
            <person name="Peltier J."/>
            <person name="Arrieta-Ortiz M.L."/>
            <person name="Rupa Christinal Immanuel S."/>
            <person name="Lavin R."/>
            <person name="Delaney M.L."/>
            <person name="Cummins C."/>
            <person name="Hoffmann M."/>
            <person name="Luo Y."/>
            <person name="Gonzalez-Escalona N."/>
            <person name="Allard M."/>
            <person name="Onderdonk A.B."/>
            <person name="Gerber G.K."/>
            <person name="Sonenshein A.L."/>
            <person name="Baliga N."/>
            <person name="Dupuy B."/>
            <person name="Bry L."/>
        </authorList>
    </citation>
    <scope>NUCLEOTIDE SEQUENCE [LARGE SCALE GENOMIC DNA]</scope>
    <source>
        <strain evidence="1 2">DSM 599</strain>
    </source>
</reference>
<evidence type="ECO:0008006" key="3">
    <source>
        <dbReference type="Google" id="ProtNLM"/>
    </source>
</evidence>
<comment type="caution">
    <text evidence="1">The sequence shown here is derived from an EMBL/GenBank/DDBJ whole genome shotgun (WGS) entry which is preliminary data.</text>
</comment>
<sequence>MKPYDRNFVLEKIKEYNEKIHEGRVNNHEIIRTNGIKGNIHGYLYEHDDEIDIDILELVGNDKFWMKLSPREIESSYGIIKQAHGRVGIVGLGLGYVVQEIAKSDKVSEVVVYEFEKDIIELYKKNFGENEKIKIINKDAYKVKGEKFDYFYVDIYEYKLTEQVVSDYKHFNEALDIEDYVFWGVEHFLLSCRYEDIVWVYIPEIWMELSKHIFAALQQSGYLEWYKQLDSKLVKKVLEEFKEILND</sequence>
<dbReference type="InterPro" id="IPR029063">
    <property type="entry name" value="SAM-dependent_MTases_sf"/>
</dbReference>